<accession>A0A7C8Z846</accession>
<dbReference type="InterPro" id="IPR026960">
    <property type="entry name" value="RVT-Znf"/>
</dbReference>
<dbReference type="Pfam" id="PF13966">
    <property type="entry name" value="zf-RVT"/>
    <property type="match status" value="1"/>
</dbReference>
<evidence type="ECO:0000259" key="1">
    <source>
        <dbReference type="Pfam" id="PF13966"/>
    </source>
</evidence>
<protein>
    <recommendedName>
        <fullName evidence="1">Reverse transcriptase zinc-binding domain-containing protein</fullName>
    </recommendedName>
</protein>
<dbReference type="AlphaFoldDB" id="A0A7C8Z846"/>
<reference evidence="2" key="2">
    <citation type="submission" date="2020-07" db="EMBL/GenBank/DDBJ databases">
        <authorList>
            <person name="Vera ALvarez R."/>
            <person name="Arias-Moreno D.M."/>
            <person name="Jimenez-Jacinto V."/>
            <person name="Jimenez-Bremont J.F."/>
            <person name="Swaminathan K."/>
            <person name="Moose S.P."/>
            <person name="Guerrero-Gonzalez M.L."/>
            <person name="Marino-Ramirez L."/>
            <person name="Landsman D."/>
            <person name="Rodriguez-Kessler M."/>
            <person name="Delgado-Sanchez P."/>
        </authorList>
    </citation>
    <scope>NUCLEOTIDE SEQUENCE</scope>
    <source>
        <tissue evidence="2">Cladode</tissue>
    </source>
</reference>
<organism evidence="2">
    <name type="scientific">Opuntia streptacantha</name>
    <name type="common">Prickly pear cactus</name>
    <name type="synonym">Opuntia cardona</name>
    <dbReference type="NCBI Taxonomy" id="393608"/>
    <lineage>
        <taxon>Eukaryota</taxon>
        <taxon>Viridiplantae</taxon>
        <taxon>Streptophyta</taxon>
        <taxon>Embryophyta</taxon>
        <taxon>Tracheophyta</taxon>
        <taxon>Spermatophyta</taxon>
        <taxon>Magnoliopsida</taxon>
        <taxon>eudicotyledons</taxon>
        <taxon>Gunneridae</taxon>
        <taxon>Pentapetalae</taxon>
        <taxon>Caryophyllales</taxon>
        <taxon>Cactineae</taxon>
        <taxon>Cactaceae</taxon>
        <taxon>Opuntioideae</taxon>
        <taxon>Opuntia</taxon>
    </lineage>
</organism>
<name>A0A7C8Z846_OPUST</name>
<feature type="domain" description="Reverse transcriptase zinc-binding" evidence="1">
    <location>
        <begin position="3"/>
        <end position="63"/>
    </location>
</feature>
<dbReference type="EMBL" id="GISG01100776">
    <property type="protein sequence ID" value="MBA4636534.1"/>
    <property type="molecule type" value="Transcribed_RNA"/>
</dbReference>
<proteinExistence type="predicted"/>
<sequence length="169" mass="20351">MNIAPPKVEFMTWLALLGKLNTKEMLVRKGIRTTEAIMCSFCSLHPQSGDHILMSCALSWEVWKCMAEDLGIKIETQQSFRQFYDWWMTRRSYNHVRKQFIVLAFSATVWSIWHKRNMMVFHNQRYDHSTLCHTIKWRIALWSKAWKEDIHYSPEDLIRHFNCIPRLFP</sequence>
<evidence type="ECO:0000313" key="2">
    <source>
        <dbReference type="EMBL" id="MBA4636534.1"/>
    </source>
</evidence>
<reference evidence="2" key="1">
    <citation type="journal article" date="2013" name="J. Plant Res.">
        <title>Effect of fungi and light on seed germination of three Opuntia species from semiarid lands of central Mexico.</title>
        <authorList>
            <person name="Delgado-Sanchez P."/>
            <person name="Jimenez-Bremont J.F."/>
            <person name="Guerrero-Gonzalez Mde L."/>
            <person name="Flores J."/>
        </authorList>
    </citation>
    <scope>NUCLEOTIDE SEQUENCE</scope>
    <source>
        <tissue evidence="2">Cladode</tissue>
    </source>
</reference>